<dbReference type="GeneID" id="25400659"/>
<dbReference type="InterPro" id="IPR011330">
    <property type="entry name" value="Glyco_hydro/deAcase_b/a-brl"/>
</dbReference>
<name>A0A0F7FGV8_9CREN</name>
<dbReference type="KEGG" id="thf:MA03_00470"/>
<proteinExistence type="inferred from homology"/>
<dbReference type="PANTHER" id="PTHR36306">
    <property type="entry name" value="ALPHA-AMYLASE-RELATED-RELATED"/>
    <property type="match status" value="1"/>
</dbReference>
<dbReference type="SUPFAM" id="SSF88713">
    <property type="entry name" value="Glycoside hydrolase/deacetylase"/>
    <property type="match status" value="1"/>
</dbReference>
<dbReference type="Pfam" id="PF03065">
    <property type="entry name" value="Glyco_hydro_57"/>
    <property type="match status" value="1"/>
</dbReference>
<dbReference type="STRING" id="1550241.MA03_00470"/>
<dbReference type="EMBL" id="CP009961">
    <property type="protein sequence ID" value="AKG38065.1"/>
    <property type="molecule type" value="Genomic_DNA"/>
</dbReference>
<keyword evidence="5" id="KW-1185">Reference proteome</keyword>
<keyword evidence="2" id="KW-0119">Carbohydrate metabolism</keyword>
<dbReference type="PATRIC" id="fig|1550241.5.peg.96"/>
<dbReference type="CDD" id="cd10796">
    <property type="entry name" value="GH57N_APU"/>
    <property type="match status" value="1"/>
</dbReference>
<dbReference type="InterPro" id="IPR052046">
    <property type="entry name" value="GH57_Enzymes"/>
</dbReference>
<dbReference type="HOGENOM" id="CLU_452458_0_0_2"/>
<organism evidence="4 5">
    <name type="scientific">Infirmifilum uzonense</name>
    <dbReference type="NCBI Taxonomy" id="1550241"/>
    <lineage>
        <taxon>Archaea</taxon>
        <taxon>Thermoproteota</taxon>
        <taxon>Thermoprotei</taxon>
        <taxon>Thermofilales</taxon>
        <taxon>Thermofilaceae</taxon>
        <taxon>Infirmifilum</taxon>
    </lineage>
</organism>
<comment type="similarity">
    <text evidence="1">Belongs to the glycosyl hydrolase 57 family.</text>
</comment>
<reference evidence="4 5" key="1">
    <citation type="journal article" date="2015" name="Stand. Genomic Sci.">
        <title>Complete genome sequence of and proposal of Thermofilum uzonense sp. nov. a novel hyperthermophilic crenarchaeon and emended description of the genus Thermofilum.</title>
        <authorList>
            <person name="Toshchakov S.V."/>
            <person name="Korzhenkov A.A."/>
            <person name="Samarov N.I."/>
            <person name="Mazunin I.O."/>
            <person name="Mozhey O.I."/>
            <person name="Shmyr I.S."/>
            <person name="Derbikova K.S."/>
            <person name="Taranov E.A."/>
            <person name="Dominova I.N."/>
            <person name="Bonch-Osmolovskaya E.A."/>
            <person name="Patrushev M.V."/>
            <person name="Podosokorskaya O.A."/>
            <person name="Kublanov I.V."/>
        </authorList>
    </citation>
    <scope>NUCLEOTIDE SEQUENCE [LARGE SCALE GENOMIC DNA]</scope>
    <source>
        <strain evidence="4 5">1807-2</strain>
    </source>
</reference>
<dbReference type="Gene3D" id="3.20.110.20">
    <property type="match status" value="1"/>
</dbReference>
<dbReference type="Proteomes" id="UP000067434">
    <property type="component" value="Chromosome"/>
</dbReference>
<evidence type="ECO:0000313" key="5">
    <source>
        <dbReference type="Proteomes" id="UP000067434"/>
    </source>
</evidence>
<dbReference type="GO" id="GO:0005975">
    <property type="term" value="P:carbohydrate metabolic process"/>
    <property type="evidence" value="ECO:0007669"/>
    <property type="project" value="InterPro"/>
</dbReference>
<evidence type="ECO:0000259" key="3">
    <source>
        <dbReference type="Pfam" id="PF03065"/>
    </source>
</evidence>
<evidence type="ECO:0000256" key="2">
    <source>
        <dbReference type="ARBA" id="ARBA00023277"/>
    </source>
</evidence>
<evidence type="ECO:0000313" key="4">
    <source>
        <dbReference type="EMBL" id="AKG38065.1"/>
    </source>
</evidence>
<protein>
    <recommendedName>
        <fullName evidence="3">Glycoside hydrolase family 57 N-terminal domain-containing protein</fullName>
    </recommendedName>
</protein>
<dbReference type="InterPro" id="IPR004300">
    <property type="entry name" value="Glyco_hydro_57_N"/>
</dbReference>
<sequence>MIRIKANIDKVVILEGENLQITFNLTNEASSEITGKPYILLRVKGKEEIYIVFDSLKLQPGQTNEFKAEIKVPTSWGEGILGVYFEVEGKVISSLEYPIYVARKGDAIYVAFVWHHHQAPQFYPDGTFKDLWAYKHVLEGSFYSFKGGPYAIHMNIHERHPTFKDVDHFSPSLLEQWEYAITRGENLPGEVNTRKNEFENLLAQIRSLAQKGVIEILGSVYAHTILGFILRKAYEKGLVEEAKTLIKWEIARGLEIVERVTGIRPIGFWTPEMFWSMELVNIYSQMGIKYTVLCEQHFSRSGGDKNSIYDPYLVVDPVSSSQLIVFFRDLTLSNWISFNVDFKDEQDADQAARRFVVELAKRRENAPGGVVVIALDGENWMIMPSYRTYAPYFLSQIVKYIENSTVIKMTTLKDYLESHTPTRILTYIPYGSWINLSDRQWTGPVKDKLWEKAFTALAKVLSLYFSIGEDAWKISHDPSSELYKAMRAVSIAFDSDFYWYGEIEREARFVETWADEAMRIVDTFLSNNLKVVVVERGKSHVIIQLENHGSLPLNITLTLEARNYRNESRITLKPKTLRKIPVYTPHGDSTRLEVKIGSITIATLT</sequence>
<evidence type="ECO:0000256" key="1">
    <source>
        <dbReference type="ARBA" id="ARBA00006821"/>
    </source>
</evidence>
<feature type="domain" description="Glycoside hydrolase family 57 N-terminal" evidence="3">
    <location>
        <begin position="111"/>
        <end position="425"/>
    </location>
</feature>
<dbReference type="RefSeq" id="WP_052883390.1">
    <property type="nucleotide sequence ID" value="NZ_CP009961.1"/>
</dbReference>
<dbReference type="OrthoDB" id="18576at2157"/>
<gene>
    <name evidence="4" type="ORF">MA03_00470</name>
</gene>
<dbReference type="AlphaFoldDB" id="A0A0F7FGV8"/>
<accession>A0A0F7FGV8</accession>
<dbReference type="PANTHER" id="PTHR36306:SF1">
    <property type="entry name" value="ALPHA-AMYLASE-RELATED"/>
    <property type="match status" value="1"/>
</dbReference>
<dbReference type="GO" id="GO:0003824">
    <property type="term" value="F:catalytic activity"/>
    <property type="evidence" value="ECO:0007669"/>
    <property type="project" value="InterPro"/>
</dbReference>